<comment type="similarity">
    <text evidence="2">Belongs to the peptidase S54 family.</text>
</comment>
<reference evidence="11" key="1">
    <citation type="submission" date="2012-12" db="EMBL/GenBank/DDBJ databases">
        <authorList>
            <person name="Hellsten U."/>
            <person name="Grimwood J."/>
            <person name="Chapman J.A."/>
            <person name="Shapiro H."/>
            <person name="Aerts A."/>
            <person name="Otillar R.P."/>
            <person name="Terry A.Y."/>
            <person name="Boore J.L."/>
            <person name="Simakov O."/>
            <person name="Marletaz F."/>
            <person name="Cho S.-J."/>
            <person name="Edsinger-Gonzales E."/>
            <person name="Havlak P."/>
            <person name="Kuo D.-H."/>
            <person name="Larsson T."/>
            <person name="Lv J."/>
            <person name="Arendt D."/>
            <person name="Savage R."/>
            <person name="Osoegawa K."/>
            <person name="de Jong P."/>
            <person name="Lindberg D.R."/>
            <person name="Seaver E.C."/>
            <person name="Weisblat D.A."/>
            <person name="Putnam N.H."/>
            <person name="Grigoriev I.V."/>
            <person name="Rokhsar D.S."/>
        </authorList>
    </citation>
    <scope>NUCLEOTIDE SEQUENCE</scope>
</reference>
<keyword evidence="3 7" id="KW-0812">Transmembrane</keyword>
<evidence type="ECO:0000256" key="4">
    <source>
        <dbReference type="ARBA" id="ARBA00022824"/>
    </source>
</evidence>
<dbReference type="GO" id="GO:0005789">
    <property type="term" value="C:endoplasmic reticulum membrane"/>
    <property type="evidence" value="ECO:0007669"/>
    <property type="project" value="UniProtKB-SubCell"/>
</dbReference>
<evidence type="ECO:0000256" key="7">
    <source>
        <dbReference type="SAM" id="Phobius"/>
    </source>
</evidence>
<dbReference type="Gene3D" id="1.20.1540.10">
    <property type="entry name" value="Rhomboid-like"/>
    <property type="match status" value="1"/>
</dbReference>
<dbReference type="InterPro" id="IPR022764">
    <property type="entry name" value="Peptidase_S54_rhomboid_dom"/>
</dbReference>
<dbReference type="KEGG" id="hro:HELRODRAFT_63024"/>
<evidence type="ECO:0000313" key="11">
    <source>
        <dbReference type="Proteomes" id="UP000015101"/>
    </source>
</evidence>
<keyword evidence="4" id="KW-0256">Endoplasmic reticulum</keyword>
<keyword evidence="6 7" id="KW-0472">Membrane</keyword>
<evidence type="ECO:0000313" key="10">
    <source>
        <dbReference type="EnsemblMetazoa" id="HelroP63024"/>
    </source>
</evidence>
<evidence type="ECO:0000256" key="6">
    <source>
        <dbReference type="ARBA" id="ARBA00023136"/>
    </source>
</evidence>
<protein>
    <recommendedName>
        <fullName evidence="8">Peptidase S54 rhomboid domain-containing protein</fullName>
    </recommendedName>
</protein>
<dbReference type="RefSeq" id="XP_009009483.1">
    <property type="nucleotide sequence ID" value="XM_009011235.1"/>
</dbReference>
<dbReference type="AlphaFoldDB" id="T1FX99"/>
<dbReference type="PANTHER" id="PTHR45965:SF3">
    <property type="entry name" value="INACTIVE RHOMBOID PROTEIN 1"/>
    <property type="match status" value="1"/>
</dbReference>
<dbReference type="OMA" id="MPPDERY"/>
<dbReference type="InParanoid" id="T1FX99"/>
<accession>T1FX99</accession>
<dbReference type="Pfam" id="PF01694">
    <property type="entry name" value="Rhomboid"/>
    <property type="match status" value="1"/>
</dbReference>
<feature type="transmembrane region" description="Helical" evidence="7">
    <location>
        <begin position="88"/>
        <end position="108"/>
    </location>
</feature>
<feature type="transmembrane region" description="Helical" evidence="7">
    <location>
        <begin position="114"/>
        <end position="132"/>
    </location>
</feature>
<feature type="domain" description="Peptidase S54 rhomboid" evidence="8">
    <location>
        <begin position="63"/>
        <end position="179"/>
    </location>
</feature>
<evidence type="ECO:0000256" key="1">
    <source>
        <dbReference type="ARBA" id="ARBA00004477"/>
    </source>
</evidence>
<dbReference type="InterPro" id="IPR051512">
    <property type="entry name" value="Inactive_Rhomboid"/>
</dbReference>
<dbReference type="PANTHER" id="PTHR45965">
    <property type="entry name" value="INACTIVE RHOMBOID PROTEIN"/>
    <property type="match status" value="1"/>
</dbReference>
<evidence type="ECO:0000313" key="9">
    <source>
        <dbReference type="EMBL" id="ESO12763.1"/>
    </source>
</evidence>
<reference evidence="10" key="3">
    <citation type="submission" date="2015-06" db="UniProtKB">
        <authorList>
            <consortium name="EnsemblMetazoa"/>
        </authorList>
    </citation>
    <scope>IDENTIFICATION</scope>
</reference>
<dbReference type="GO" id="GO:0004252">
    <property type="term" value="F:serine-type endopeptidase activity"/>
    <property type="evidence" value="ECO:0007669"/>
    <property type="project" value="InterPro"/>
</dbReference>
<evidence type="ECO:0000256" key="3">
    <source>
        <dbReference type="ARBA" id="ARBA00022692"/>
    </source>
</evidence>
<evidence type="ECO:0000259" key="8">
    <source>
        <dbReference type="Pfam" id="PF01694"/>
    </source>
</evidence>
<dbReference type="EMBL" id="KB095811">
    <property type="protein sequence ID" value="ESO12763.1"/>
    <property type="molecule type" value="Genomic_DNA"/>
</dbReference>
<comment type="subcellular location">
    <subcellularLocation>
        <location evidence="1">Endoplasmic reticulum membrane</location>
        <topology evidence="1">Multi-pass membrane protein</topology>
    </subcellularLocation>
</comment>
<dbReference type="Proteomes" id="UP000015101">
    <property type="component" value="Unassembled WGS sequence"/>
</dbReference>
<reference evidence="9 11" key="2">
    <citation type="journal article" date="2013" name="Nature">
        <title>Insights into bilaterian evolution from three spiralian genomes.</title>
        <authorList>
            <person name="Simakov O."/>
            <person name="Marletaz F."/>
            <person name="Cho S.J."/>
            <person name="Edsinger-Gonzales E."/>
            <person name="Havlak P."/>
            <person name="Hellsten U."/>
            <person name="Kuo D.H."/>
            <person name="Larsson T."/>
            <person name="Lv J."/>
            <person name="Arendt D."/>
            <person name="Savage R."/>
            <person name="Osoegawa K."/>
            <person name="de Jong P."/>
            <person name="Grimwood J."/>
            <person name="Chapman J.A."/>
            <person name="Shapiro H."/>
            <person name="Aerts A."/>
            <person name="Otillar R.P."/>
            <person name="Terry A.Y."/>
            <person name="Boore J.L."/>
            <person name="Grigoriev I.V."/>
            <person name="Lindberg D.R."/>
            <person name="Seaver E.C."/>
            <person name="Weisblat D.A."/>
            <person name="Putnam N.H."/>
            <person name="Rokhsar D.S."/>
        </authorList>
    </citation>
    <scope>NUCLEOTIDE SEQUENCE</scope>
</reference>
<sequence>MGRPCCIGVLGVCIITTREYCNFKRGAFYQEAYQCSQANCFVETCGLQPFLNPKVPDQLFVMVVTLFFQMIIMYDLERLTGTFEMTIVYVLCGCCGNLFSGIFMPYYIELGPSGSQFGVLSILFVEIIRWNIQEQPRTSFCIAIFVLLVLFMVGLIVPQVDNWAHSCGLIYGSFISIAFRPVRRIVNRPISRFMITFQRLIGVVFTVFIPAVLLFFFYYVNMEFECTACVHFNCVSFTRDYCEGTSITLEYNNMMLTYEL</sequence>
<gene>
    <name evidence="10" type="primary">20213447</name>
    <name evidence="9" type="ORF">HELRODRAFT_63024</name>
</gene>
<dbReference type="EnsemblMetazoa" id="HelroT63024">
    <property type="protein sequence ID" value="HelroP63024"/>
    <property type="gene ID" value="HelroG63024"/>
</dbReference>
<feature type="transmembrane region" description="Helical" evidence="7">
    <location>
        <begin position="163"/>
        <end position="179"/>
    </location>
</feature>
<feature type="transmembrane region" description="Helical" evidence="7">
    <location>
        <begin position="200"/>
        <end position="220"/>
    </location>
</feature>
<evidence type="ECO:0000256" key="2">
    <source>
        <dbReference type="ARBA" id="ARBA00009045"/>
    </source>
</evidence>
<proteinExistence type="inferred from homology"/>
<dbReference type="STRING" id="6412.T1FX99"/>
<feature type="transmembrane region" description="Helical" evidence="7">
    <location>
        <begin position="59"/>
        <end position="76"/>
    </location>
</feature>
<dbReference type="OrthoDB" id="2146116at2759"/>
<dbReference type="eggNOG" id="KOG2290">
    <property type="taxonomic scope" value="Eukaryota"/>
</dbReference>
<dbReference type="CTD" id="20213447"/>
<keyword evidence="5 7" id="KW-1133">Transmembrane helix</keyword>
<dbReference type="SUPFAM" id="SSF144091">
    <property type="entry name" value="Rhomboid-like"/>
    <property type="match status" value="1"/>
</dbReference>
<keyword evidence="11" id="KW-1185">Reference proteome</keyword>
<dbReference type="HOGENOM" id="CLU_011531_3_0_1"/>
<dbReference type="GeneID" id="20213447"/>
<dbReference type="InterPro" id="IPR035952">
    <property type="entry name" value="Rhomboid-like_sf"/>
</dbReference>
<feature type="transmembrane region" description="Helical" evidence="7">
    <location>
        <begin position="139"/>
        <end position="157"/>
    </location>
</feature>
<organism evidence="10 11">
    <name type="scientific">Helobdella robusta</name>
    <name type="common">Californian leech</name>
    <dbReference type="NCBI Taxonomy" id="6412"/>
    <lineage>
        <taxon>Eukaryota</taxon>
        <taxon>Metazoa</taxon>
        <taxon>Spiralia</taxon>
        <taxon>Lophotrochozoa</taxon>
        <taxon>Annelida</taxon>
        <taxon>Clitellata</taxon>
        <taxon>Hirudinea</taxon>
        <taxon>Rhynchobdellida</taxon>
        <taxon>Glossiphoniidae</taxon>
        <taxon>Helobdella</taxon>
    </lineage>
</organism>
<evidence type="ECO:0000256" key="5">
    <source>
        <dbReference type="ARBA" id="ARBA00022989"/>
    </source>
</evidence>
<dbReference type="EMBL" id="AMQM01000230">
    <property type="status" value="NOT_ANNOTATED_CDS"/>
    <property type="molecule type" value="Genomic_DNA"/>
</dbReference>
<name>T1FX99_HELRO</name>